<accession>E4RSF7</accession>
<sequence>MIIQFADAPPLSLETIDPEEAHIPEETGSAFVLWGKAIGDWGLNLTDKGFCVAQYSPNLIMENLPPVATESGITWFLEEGIYIRQFKVGDERSFAELNYAWISEYFVVEEEDEWVLFHPHEAILDQGGIILFACKGQELIGTVSLIIRNDEEVELSKMTVAKSHRGKGLGGFLVSSALYLAKGFQQGKVILFTNSLLDTAIRLYSRLGFKRVDLKGKLYRRADVKMELSLFEDLS</sequence>
<dbReference type="HOGENOM" id="CLU_1179034_0_0_10"/>
<dbReference type="InterPro" id="IPR000182">
    <property type="entry name" value="GNAT_dom"/>
</dbReference>
<dbReference type="eggNOG" id="COG0456">
    <property type="taxonomic scope" value="Bacteria"/>
</dbReference>
<dbReference type="Gene3D" id="3.40.630.30">
    <property type="match status" value="1"/>
</dbReference>
<reference evidence="3 4" key="2">
    <citation type="journal article" date="2011" name="Stand. Genomic Sci.">
        <title>Complete genome sequence of Leadbetterella byssophila type strain (4M15).</title>
        <authorList>
            <person name="Abt B."/>
            <person name="Teshima H."/>
            <person name="Lucas S."/>
            <person name="Lapidus A."/>
            <person name="Del Rio T.G."/>
            <person name="Nolan M."/>
            <person name="Tice H."/>
            <person name="Cheng J.F."/>
            <person name="Pitluck S."/>
            <person name="Liolios K."/>
            <person name="Pagani I."/>
            <person name="Ivanova N."/>
            <person name="Mavromatis K."/>
            <person name="Pati A."/>
            <person name="Tapia R."/>
            <person name="Han C."/>
            <person name="Goodwin L."/>
            <person name="Chen A."/>
            <person name="Palaniappan K."/>
            <person name="Land M."/>
            <person name="Hauser L."/>
            <person name="Chang Y.J."/>
            <person name="Jeffries C.D."/>
            <person name="Rohde M."/>
            <person name="Goker M."/>
            <person name="Tindall B.J."/>
            <person name="Detter J.C."/>
            <person name="Woyke T."/>
            <person name="Bristow J."/>
            <person name="Eisen J.A."/>
            <person name="Markowitz V."/>
            <person name="Hugenholtz P."/>
            <person name="Klenk H.P."/>
            <person name="Kyrpides N.C."/>
        </authorList>
    </citation>
    <scope>NUCLEOTIDE SEQUENCE [LARGE SCALE GENOMIC DNA]</scope>
    <source>
        <strain evidence="4">DSM 17132 / JCM 16389 / KACC 11308 / NBRC 106382 / 4M15</strain>
    </source>
</reference>
<dbReference type="CDD" id="cd04301">
    <property type="entry name" value="NAT_SF"/>
    <property type="match status" value="1"/>
</dbReference>
<proteinExistence type="predicted"/>
<dbReference type="KEGG" id="lby:Lbys_1997"/>
<keyword evidence="4" id="KW-1185">Reference proteome</keyword>
<keyword evidence="1" id="KW-0808">Transferase</keyword>
<evidence type="ECO:0000313" key="4">
    <source>
        <dbReference type="Proteomes" id="UP000007435"/>
    </source>
</evidence>
<feature type="domain" description="N-acetyltransferase" evidence="2">
    <location>
        <begin position="81"/>
        <end position="231"/>
    </location>
</feature>
<evidence type="ECO:0000313" key="3">
    <source>
        <dbReference type="EMBL" id="ADQ17693.1"/>
    </source>
</evidence>
<dbReference type="PANTHER" id="PTHR13947">
    <property type="entry name" value="GNAT FAMILY N-ACETYLTRANSFERASE"/>
    <property type="match status" value="1"/>
</dbReference>
<dbReference type="InterPro" id="IPR050769">
    <property type="entry name" value="NAT_camello-type"/>
</dbReference>
<dbReference type="PANTHER" id="PTHR13947:SF37">
    <property type="entry name" value="LD18367P"/>
    <property type="match status" value="1"/>
</dbReference>
<dbReference type="GO" id="GO:0008080">
    <property type="term" value="F:N-acetyltransferase activity"/>
    <property type="evidence" value="ECO:0007669"/>
    <property type="project" value="InterPro"/>
</dbReference>
<evidence type="ECO:0000256" key="1">
    <source>
        <dbReference type="ARBA" id="ARBA00022679"/>
    </source>
</evidence>
<dbReference type="EMBL" id="CP002305">
    <property type="protein sequence ID" value="ADQ17693.1"/>
    <property type="molecule type" value="Genomic_DNA"/>
</dbReference>
<dbReference type="SUPFAM" id="SSF55729">
    <property type="entry name" value="Acyl-CoA N-acyltransferases (Nat)"/>
    <property type="match status" value="1"/>
</dbReference>
<dbReference type="AlphaFoldDB" id="E4RSF7"/>
<dbReference type="STRING" id="649349.Lbys_1997"/>
<dbReference type="RefSeq" id="WP_013408739.1">
    <property type="nucleotide sequence ID" value="NC_014655.1"/>
</dbReference>
<dbReference type="Proteomes" id="UP000007435">
    <property type="component" value="Chromosome"/>
</dbReference>
<organism evidence="3 4">
    <name type="scientific">Leadbetterella byssophila (strain DSM 17132 / JCM 16389 / KACC 11308 / NBRC 106382 / 4M15)</name>
    <dbReference type="NCBI Taxonomy" id="649349"/>
    <lineage>
        <taxon>Bacteria</taxon>
        <taxon>Pseudomonadati</taxon>
        <taxon>Bacteroidota</taxon>
        <taxon>Cytophagia</taxon>
        <taxon>Cytophagales</taxon>
        <taxon>Leadbetterellaceae</taxon>
        <taxon>Leadbetterella</taxon>
    </lineage>
</organism>
<dbReference type="OrthoDB" id="1431064at2"/>
<evidence type="ECO:0000259" key="2">
    <source>
        <dbReference type="PROSITE" id="PS51186"/>
    </source>
</evidence>
<dbReference type="Pfam" id="PF00583">
    <property type="entry name" value="Acetyltransf_1"/>
    <property type="match status" value="1"/>
</dbReference>
<reference key="1">
    <citation type="submission" date="2010-11" db="EMBL/GenBank/DDBJ databases">
        <title>The complete genome of Leadbetterella byssophila DSM 17132.</title>
        <authorList>
            <consortium name="US DOE Joint Genome Institute (JGI-PGF)"/>
            <person name="Lucas S."/>
            <person name="Copeland A."/>
            <person name="Lapidus A."/>
            <person name="Glavina del Rio T."/>
            <person name="Dalin E."/>
            <person name="Tice H."/>
            <person name="Bruce D."/>
            <person name="Goodwin L."/>
            <person name="Pitluck S."/>
            <person name="Kyrpides N."/>
            <person name="Mavromatis K."/>
            <person name="Ivanova N."/>
            <person name="Teshima H."/>
            <person name="Brettin T."/>
            <person name="Detter J.C."/>
            <person name="Han C."/>
            <person name="Tapia R."/>
            <person name="Land M."/>
            <person name="Hauser L."/>
            <person name="Markowitz V."/>
            <person name="Cheng J.-F."/>
            <person name="Hugenholtz P."/>
            <person name="Woyke T."/>
            <person name="Wu D."/>
            <person name="Tindall B."/>
            <person name="Pomrenke H.G."/>
            <person name="Brambilla E."/>
            <person name="Klenk H.-P."/>
            <person name="Eisen J.A."/>
        </authorList>
    </citation>
    <scope>NUCLEOTIDE SEQUENCE [LARGE SCALE GENOMIC DNA]</scope>
    <source>
        <strain>DSM 17132</strain>
    </source>
</reference>
<gene>
    <name evidence="3" type="ordered locus">Lbys_1997</name>
</gene>
<dbReference type="InterPro" id="IPR016181">
    <property type="entry name" value="Acyl_CoA_acyltransferase"/>
</dbReference>
<name>E4RSF7_LEAB4</name>
<dbReference type="PROSITE" id="PS51186">
    <property type="entry name" value="GNAT"/>
    <property type="match status" value="1"/>
</dbReference>
<protein>
    <submittedName>
        <fullName evidence="3">GCN5-related N-acetyltransferase</fullName>
    </submittedName>
</protein>